<dbReference type="RefSeq" id="WP_135030826.1">
    <property type="nucleotide sequence ID" value="NZ_BMLA01000004.1"/>
</dbReference>
<dbReference type="PANTHER" id="PTHR36456">
    <property type="entry name" value="UPF0232 PROTEIN SCO3875"/>
    <property type="match status" value="1"/>
</dbReference>
<dbReference type="InterPro" id="IPR007922">
    <property type="entry name" value="DciA-like"/>
</dbReference>
<reference evidence="2 3" key="1">
    <citation type="submission" date="2020-08" db="EMBL/GenBank/DDBJ databases">
        <title>Sequencing the genomes of 1000 actinobacteria strains.</title>
        <authorList>
            <person name="Klenk H.-P."/>
        </authorList>
    </citation>
    <scope>NUCLEOTIDE SEQUENCE [LARGE SCALE GENOMIC DNA]</scope>
    <source>
        <strain evidence="2 3">DSM 19079</strain>
    </source>
</reference>
<gene>
    <name evidence="2" type="ORF">BJ976_002134</name>
</gene>
<keyword evidence="3" id="KW-1185">Reference proteome</keyword>
<feature type="region of interest" description="Disordered" evidence="1">
    <location>
        <begin position="58"/>
        <end position="84"/>
    </location>
</feature>
<feature type="compositionally biased region" description="Gly residues" evidence="1">
    <location>
        <begin position="58"/>
        <end position="71"/>
    </location>
</feature>
<accession>A0A4Y8WVX4</accession>
<evidence type="ECO:0000313" key="3">
    <source>
        <dbReference type="Proteomes" id="UP000560081"/>
    </source>
</evidence>
<sequence length="200" mass="21122">MRERSPEPDALAELPPDRPDLALVQLRRVRDAARERGEAPLRARGTAAGLATQMAGAGTAGAAGGTAGAGAGARRRPVAPTDRDPAAVSTVFGRLIRDRGWSTPVAVGSVLTRWAELVGPEIALHCRPESFENSVVRVRTSSTAWATQLRLMSPVLLQRFDEALGPGVVTRIDVAGPAAPSWRHGPRTVRGGRGPRDTYG</sequence>
<dbReference type="OrthoDB" id="5516926at2"/>
<evidence type="ECO:0000256" key="1">
    <source>
        <dbReference type="SAM" id="MobiDB-lite"/>
    </source>
</evidence>
<comment type="caution">
    <text evidence="2">The sequence shown here is derived from an EMBL/GenBank/DDBJ whole genome shotgun (WGS) entry which is preliminary data.</text>
</comment>
<feature type="region of interest" description="Disordered" evidence="1">
    <location>
        <begin position="179"/>
        <end position="200"/>
    </location>
</feature>
<name>A0A4Y8WVX4_9MICC</name>
<dbReference type="AlphaFoldDB" id="A0A4Y8WVX4"/>
<protein>
    <submittedName>
        <fullName evidence="2">Putative nucleic acid-binding Zn ribbon protein</fullName>
    </submittedName>
</protein>
<evidence type="ECO:0000313" key="2">
    <source>
        <dbReference type="EMBL" id="MBB4883783.1"/>
    </source>
</evidence>
<dbReference type="Proteomes" id="UP000560081">
    <property type="component" value="Unassembled WGS sequence"/>
</dbReference>
<organism evidence="2 3">
    <name type="scientific">Micrococcus flavus</name>
    <dbReference type="NCBI Taxonomy" id="384602"/>
    <lineage>
        <taxon>Bacteria</taxon>
        <taxon>Bacillati</taxon>
        <taxon>Actinomycetota</taxon>
        <taxon>Actinomycetes</taxon>
        <taxon>Micrococcales</taxon>
        <taxon>Micrococcaceae</taxon>
        <taxon>Micrococcus</taxon>
    </lineage>
</organism>
<dbReference type="EMBL" id="JACHMC010000001">
    <property type="protein sequence ID" value="MBB4883783.1"/>
    <property type="molecule type" value="Genomic_DNA"/>
</dbReference>
<dbReference type="Pfam" id="PF05258">
    <property type="entry name" value="DciA"/>
    <property type="match status" value="1"/>
</dbReference>
<dbReference type="PANTHER" id="PTHR36456:SF1">
    <property type="entry name" value="UPF0232 PROTEIN SCO3875"/>
    <property type="match status" value="1"/>
</dbReference>
<proteinExistence type="predicted"/>